<name>A0A1H8JGJ1_9RHOB</name>
<protein>
    <recommendedName>
        <fullName evidence="4">Succinate dehydrogenase</fullName>
    </recommendedName>
</protein>
<dbReference type="RefSeq" id="WP_050518303.1">
    <property type="nucleotide sequence ID" value="NZ_FOCO01000025.1"/>
</dbReference>
<evidence type="ECO:0008006" key="4">
    <source>
        <dbReference type="Google" id="ProtNLM"/>
    </source>
</evidence>
<dbReference type="PROSITE" id="PS51257">
    <property type="entry name" value="PROKAR_LIPOPROTEIN"/>
    <property type="match status" value="1"/>
</dbReference>
<dbReference type="EMBL" id="FOCO01000025">
    <property type="protein sequence ID" value="SEN79337.1"/>
    <property type="molecule type" value="Genomic_DNA"/>
</dbReference>
<dbReference type="OrthoDB" id="7867642at2"/>
<keyword evidence="1" id="KW-0732">Signal</keyword>
<feature type="chain" id="PRO_5010381282" description="Succinate dehydrogenase" evidence="1">
    <location>
        <begin position="25"/>
        <end position="105"/>
    </location>
</feature>
<accession>A0A1H8JGJ1</accession>
<evidence type="ECO:0000256" key="1">
    <source>
        <dbReference type="SAM" id="SignalP"/>
    </source>
</evidence>
<proteinExistence type="predicted"/>
<keyword evidence="3" id="KW-1185">Reference proteome</keyword>
<dbReference type="STRING" id="1077947.SAMN05216227_102513"/>
<organism evidence="2 3">
    <name type="scientific">Pseudorhodobacter antarcticus</name>
    <dbReference type="NCBI Taxonomy" id="1077947"/>
    <lineage>
        <taxon>Bacteria</taxon>
        <taxon>Pseudomonadati</taxon>
        <taxon>Pseudomonadota</taxon>
        <taxon>Alphaproteobacteria</taxon>
        <taxon>Rhodobacterales</taxon>
        <taxon>Paracoccaceae</taxon>
        <taxon>Pseudorhodobacter</taxon>
    </lineage>
</organism>
<sequence length="105" mass="10793">MRAALPLLCVLAIAACTTTNPVEAVARASAKSVVLPIVQQRLPGPQAEAVAVCIIDNANTDEIFSLSRDIGTRAGTTTVQTVSTILQRPNTIQCVLGAGLPGLAL</sequence>
<gene>
    <name evidence="2" type="ORF">SAMN05216227_102513</name>
</gene>
<reference evidence="2 3" key="1">
    <citation type="submission" date="2016-10" db="EMBL/GenBank/DDBJ databases">
        <authorList>
            <person name="de Groot N.N."/>
        </authorList>
    </citation>
    <scope>NUCLEOTIDE SEQUENCE [LARGE SCALE GENOMIC DNA]</scope>
    <source>
        <strain evidence="2 3">CGMCC 1.10836</strain>
    </source>
</reference>
<feature type="signal peptide" evidence="1">
    <location>
        <begin position="1"/>
        <end position="24"/>
    </location>
</feature>
<dbReference type="AlphaFoldDB" id="A0A1H8JGJ1"/>
<evidence type="ECO:0000313" key="2">
    <source>
        <dbReference type="EMBL" id="SEN79337.1"/>
    </source>
</evidence>
<evidence type="ECO:0000313" key="3">
    <source>
        <dbReference type="Proteomes" id="UP000183002"/>
    </source>
</evidence>
<dbReference type="Proteomes" id="UP000183002">
    <property type="component" value="Unassembled WGS sequence"/>
</dbReference>